<dbReference type="PANTHER" id="PTHR45765">
    <property type="entry name" value="METHIONINE--TRNA LIGASE"/>
    <property type="match status" value="1"/>
</dbReference>
<dbReference type="Proteomes" id="UP000031668">
    <property type="component" value="Unassembled WGS sequence"/>
</dbReference>
<comment type="similarity">
    <text evidence="12">Belongs to the class-I aminoacyl-tRNA synthetase family.</text>
</comment>
<gene>
    <name evidence="14" type="ORF">RF11_12743</name>
</gene>
<reference evidence="14 15" key="1">
    <citation type="journal article" date="2014" name="Genome Biol. Evol.">
        <title>The genome of the myxosporean Thelohanellus kitauei shows adaptations to nutrient acquisition within its fish host.</title>
        <authorList>
            <person name="Yang Y."/>
            <person name="Xiong J."/>
            <person name="Zhou Z."/>
            <person name="Huo F."/>
            <person name="Miao W."/>
            <person name="Ran C."/>
            <person name="Liu Y."/>
            <person name="Zhang J."/>
            <person name="Feng J."/>
            <person name="Wang M."/>
            <person name="Wang M."/>
            <person name="Wang L."/>
            <person name="Yao B."/>
        </authorList>
    </citation>
    <scope>NUCLEOTIDE SEQUENCE [LARGE SCALE GENOMIC DNA]</scope>
    <source>
        <strain evidence="14">Wuqing</strain>
    </source>
</reference>
<evidence type="ECO:0000256" key="12">
    <source>
        <dbReference type="RuleBase" id="RU363039"/>
    </source>
</evidence>
<dbReference type="InterPro" id="IPR033911">
    <property type="entry name" value="MetRS_core"/>
</dbReference>
<evidence type="ECO:0000259" key="13">
    <source>
        <dbReference type="Pfam" id="PF09334"/>
    </source>
</evidence>
<comment type="catalytic activity">
    <reaction evidence="11">
        <text>tRNA(Met) + L-methionine + ATP = L-methionyl-tRNA(Met) + AMP + diphosphate</text>
        <dbReference type="Rhea" id="RHEA:13481"/>
        <dbReference type="Rhea" id="RHEA-COMP:9667"/>
        <dbReference type="Rhea" id="RHEA-COMP:9698"/>
        <dbReference type="ChEBI" id="CHEBI:30616"/>
        <dbReference type="ChEBI" id="CHEBI:33019"/>
        <dbReference type="ChEBI" id="CHEBI:57844"/>
        <dbReference type="ChEBI" id="CHEBI:78442"/>
        <dbReference type="ChEBI" id="CHEBI:78530"/>
        <dbReference type="ChEBI" id="CHEBI:456215"/>
        <dbReference type="EC" id="6.1.1.10"/>
    </reaction>
</comment>
<dbReference type="PANTHER" id="PTHR45765:SF1">
    <property type="entry name" value="METHIONINE--TRNA LIGASE, CYTOPLASMIC"/>
    <property type="match status" value="1"/>
</dbReference>
<evidence type="ECO:0000256" key="7">
    <source>
        <dbReference type="ARBA" id="ARBA00022840"/>
    </source>
</evidence>
<dbReference type="PRINTS" id="PR01041">
    <property type="entry name" value="TRNASYNTHMET"/>
</dbReference>
<dbReference type="GO" id="GO:0017101">
    <property type="term" value="C:aminoacyl-tRNA synthetase multienzyme complex"/>
    <property type="evidence" value="ECO:0007669"/>
    <property type="project" value="TreeGrafter"/>
</dbReference>
<keyword evidence="4" id="KW-0963">Cytoplasm</keyword>
<dbReference type="Gene3D" id="2.20.28.20">
    <property type="entry name" value="Methionyl-tRNA synthetase, Zn-domain"/>
    <property type="match status" value="1"/>
</dbReference>
<evidence type="ECO:0000256" key="2">
    <source>
        <dbReference type="ARBA" id="ARBA00012838"/>
    </source>
</evidence>
<dbReference type="InterPro" id="IPR014729">
    <property type="entry name" value="Rossmann-like_a/b/a_fold"/>
</dbReference>
<keyword evidence="5 12" id="KW-0436">Ligase</keyword>
<organism evidence="14 15">
    <name type="scientific">Thelohanellus kitauei</name>
    <name type="common">Myxosporean</name>
    <dbReference type="NCBI Taxonomy" id="669202"/>
    <lineage>
        <taxon>Eukaryota</taxon>
        <taxon>Metazoa</taxon>
        <taxon>Cnidaria</taxon>
        <taxon>Myxozoa</taxon>
        <taxon>Myxosporea</taxon>
        <taxon>Bivalvulida</taxon>
        <taxon>Platysporina</taxon>
        <taxon>Myxobolidae</taxon>
        <taxon>Thelohanellus</taxon>
    </lineage>
</organism>
<keyword evidence="8 12" id="KW-0648">Protein biosynthesis</keyword>
<dbReference type="GO" id="GO:0006431">
    <property type="term" value="P:methionyl-tRNA aminoacylation"/>
    <property type="evidence" value="ECO:0007669"/>
    <property type="project" value="InterPro"/>
</dbReference>
<evidence type="ECO:0000313" key="15">
    <source>
        <dbReference type="Proteomes" id="UP000031668"/>
    </source>
</evidence>
<evidence type="ECO:0000256" key="5">
    <source>
        <dbReference type="ARBA" id="ARBA00022598"/>
    </source>
</evidence>
<dbReference type="Pfam" id="PF09334">
    <property type="entry name" value="tRNA-synt_1g"/>
    <property type="match status" value="1"/>
</dbReference>
<comment type="caution">
    <text evidence="14">The sequence shown here is derived from an EMBL/GenBank/DDBJ whole genome shotgun (WGS) entry which is preliminary data.</text>
</comment>
<keyword evidence="6 12" id="KW-0547">Nucleotide-binding</keyword>
<dbReference type="OrthoDB" id="5844513at2759"/>
<proteinExistence type="inferred from homology"/>
<dbReference type="SUPFAM" id="SSF57770">
    <property type="entry name" value="Methionyl-tRNA synthetase (MetRS), Zn-domain"/>
    <property type="match status" value="1"/>
</dbReference>
<dbReference type="Gene3D" id="3.40.50.620">
    <property type="entry name" value="HUPs"/>
    <property type="match status" value="1"/>
</dbReference>
<dbReference type="OMA" id="MIMTSEV"/>
<sequence length="250" mass="28653">MKITVFNRVYSMIMTSEVLTEGFCSKAISDRWLKGLSVFRKYSVHPILPTVGTDNVLITSALPYVNNIPHLGNIVGCVLSADCYARFCRMMGYQTLYICGTDSYGTATEYKALEEGLTCQQICDKYHDIHAQIYRWFNISFDFFGRTNTPLQTQIAQDIFFKLQKNDNLLDDTINQLYCQHCDKFLADRFVEGACHYCNYSEARGDQCDACGRLINALELKDPKCKRCKSTPEVKSSRHLFLNLPKVEFN</sequence>
<evidence type="ECO:0000256" key="10">
    <source>
        <dbReference type="ARBA" id="ARBA00030904"/>
    </source>
</evidence>
<dbReference type="AlphaFoldDB" id="A0A0C2MAI3"/>
<feature type="domain" description="Methionyl/Leucyl tRNA synthetase" evidence="13">
    <location>
        <begin position="56"/>
        <end position="248"/>
    </location>
</feature>
<evidence type="ECO:0000256" key="11">
    <source>
        <dbReference type="ARBA" id="ARBA00047364"/>
    </source>
</evidence>
<evidence type="ECO:0000256" key="9">
    <source>
        <dbReference type="ARBA" id="ARBA00023146"/>
    </source>
</evidence>
<dbReference type="InterPro" id="IPR023458">
    <property type="entry name" value="Met-tRNA_ligase_1"/>
</dbReference>
<dbReference type="GO" id="GO:0005829">
    <property type="term" value="C:cytosol"/>
    <property type="evidence" value="ECO:0007669"/>
    <property type="project" value="TreeGrafter"/>
</dbReference>
<comment type="subcellular location">
    <subcellularLocation>
        <location evidence="1">Cytoplasm</location>
    </subcellularLocation>
</comment>
<dbReference type="EMBL" id="JWZT01005339">
    <property type="protein sequence ID" value="KII61329.1"/>
    <property type="molecule type" value="Genomic_DNA"/>
</dbReference>
<evidence type="ECO:0000313" key="14">
    <source>
        <dbReference type="EMBL" id="KII61329.1"/>
    </source>
</evidence>
<evidence type="ECO:0000256" key="6">
    <source>
        <dbReference type="ARBA" id="ARBA00022741"/>
    </source>
</evidence>
<dbReference type="InterPro" id="IPR015413">
    <property type="entry name" value="Methionyl/Leucyl_tRNA_Synth"/>
</dbReference>
<dbReference type="PROSITE" id="PS00178">
    <property type="entry name" value="AA_TRNA_LIGASE_I"/>
    <property type="match status" value="1"/>
</dbReference>
<dbReference type="EC" id="6.1.1.10" evidence="2"/>
<dbReference type="GO" id="GO:0005524">
    <property type="term" value="F:ATP binding"/>
    <property type="evidence" value="ECO:0007669"/>
    <property type="project" value="UniProtKB-KW"/>
</dbReference>
<dbReference type="FunFam" id="2.20.28.20:FF:000001">
    <property type="entry name" value="Methionine--tRNA ligase"/>
    <property type="match status" value="1"/>
</dbReference>
<evidence type="ECO:0000256" key="4">
    <source>
        <dbReference type="ARBA" id="ARBA00022490"/>
    </source>
</evidence>
<keyword evidence="7 12" id="KW-0067">ATP-binding</keyword>
<dbReference type="GO" id="GO:0004825">
    <property type="term" value="F:methionine-tRNA ligase activity"/>
    <property type="evidence" value="ECO:0007669"/>
    <property type="project" value="UniProtKB-EC"/>
</dbReference>
<evidence type="ECO:0000256" key="1">
    <source>
        <dbReference type="ARBA" id="ARBA00004496"/>
    </source>
</evidence>
<keyword evidence="15" id="KW-1185">Reference proteome</keyword>
<evidence type="ECO:0000256" key="3">
    <source>
        <dbReference type="ARBA" id="ARBA00018335"/>
    </source>
</evidence>
<name>A0A0C2MAI3_THEKT</name>
<dbReference type="SUPFAM" id="SSF52374">
    <property type="entry name" value="Nucleotidylyl transferase"/>
    <property type="match status" value="1"/>
</dbReference>
<dbReference type="InterPro" id="IPR001412">
    <property type="entry name" value="aa-tRNA-synth_I_CS"/>
</dbReference>
<accession>A0A0C2MAI3</accession>
<dbReference type="InterPro" id="IPR029038">
    <property type="entry name" value="MetRS_Zn"/>
</dbReference>
<evidence type="ECO:0000256" key="8">
    <source>
        <dbReference type="ARBA" id="ARBA00022917"/>
    </source>
</evidence>
<keyword evidence="9 12" id="KW-0030">Aminoacyl-tRNA synthetase</keyword>
<protein>
    <recommendedName>
        <fullName evidence="3">Methionine--tRNA ligase, cytoplasmic</fullName>
        <ecNumber evidence="2">6.1.1.10</ecNumber>
    </recommendedName>
    <alternativeName>
        <fullName evidence="10">Methionyl-tRNA synthetase</fullName>
    </alternativeName>
</protein>